<accession>A0A3B1C2Y6</accession>
<sequence>MKLADFFSKKNKFQFFKEISKGKEPWSALLRIDSIIGEFLKGKEDVFTDEFIEFCQPNILSFSNDGAEECSIEVNRALFIKGFIYFRSAGVYIGEGTRLEAGAIIKGPSVIGSHCDIRQGAYIRENVIVGDNCVVGHATEIKNSIVMDNTSAGHFNYVGDSILGSHVNLGAGAKLANLKFRAQDEIDNGEMGEIVLNIGGKTVNTRLKKFGAIIGDYTEIGCNAVTSPGALIGANCWVYPNTTVPKGFYKRGVIIKNDGADSVQVIERSKTK</sequence>
<dbReference type="EC" id="2.3.1.157" evidence="4"/>
<organism evidence="4">
    <name type="scientific">hydrothermal vent metagenome</name>
    <dbReference type="NCBI Taxonomy" id="652676"/>
    <lineage>
        <taxon>unclassified sequences</taxon>
        <taxon>metagenomes</taxon>
        <taxon>ecological metagenomes</taxon>
    </lineage>
</organism>
<dbReference type="PANTHER" id="PTHR43584:SF8">
    <property type="entry name" value="N-ACETYLMURAMATE ALPHA-1-PHOSPHATE URIDYLYLTRANSFERASE"/>
    <property type="match status" value="1"/>
</dbReference>
<reference evidence="4" key="1">
    <citation type="submission" date="2018-06" db="EMBL/GenBank/DDBJ databases">
        <authorList>
            <person name="Zhirakovskaya E."/>
        </authorList>
    </citation>
    <scope>NUCLEOTIDE SEQUENCE</scope>
</reference>
<dbReference type="SUPFAM" id="SSF51161">
    <property type="entry name" value="Trimeric LpxA-like enzymes"/>
    <property type="match status" value="1"/>
</dbReference>
<keyword evidence="2 4" id="KW-0012">Acyltransferase</keyword>
<dbReference type="InterPro" id="IPR056729">
    <property type="entry name" value="GMPPB_C"/>
</dbReference>
<dbReference type="InterPro" id="IPR011004">
    <property type="entry name" value="Trimer_LpxA-like_sf"/>
</dbReference>
<feature type="domain" description="Mannose-1-phosphate guanyltransferase C-terminal" evidence="3">
    <location>
        <begin position="105"/>
        <end position="179"/>
    </location>
</feature>
<gene>
    <name evidence="4" type="ORF">MNBD_NITROSPINAE03-434</name>
</gene>
<proteinExistence type="predicted"/>
<evidence type="ECO:0000313" key="4">
    <source>
        <dbReference type="EMBL" id="VAX18943.1"/>
    </source>
</evidence>
<evidence type="ECO:0000256" key="2">
    <source>
        <dbReference type="ARBA" id="ARBA00023315"/>
    </source>
</evidence>
<protein>
    <submittedName>
        <fullName evidence="4">Glucosamine-1-phosphate N-acetyltransferase</fullName>
        <ecNumber evidence="4">2.3.1.157</ecNumber>
    </submittedName>
</protein>
<dbReference type="EMBL" id="UOGB01000128">
    <property type="protein sequence ID" value="VAX18943.1"/>
    <property type="molecule type" value="Genomic_DNA"/>
</dbReference>
<dbReference type="Gene3D" id="2.160.10.10">
    <property type="entry name" value="Hexapeptide repeat proteins"/>
    <property type="match status" value="1"/>
</dbReference>
<dbReference type="AlphaFoldDB" id="A0A3B1C2Y6"/>
<keyword evidence="1 4" id="KW-0808">Transferase</keyword>
<evidence type="ECO:0000256" key="1">
    <source>
        <dbReference type="ARBA" id="ARBA00022679"/>
    </source>
</evidence>
<dbReference type="GO" id="GO:0019134">
    <property type="term" value="F:glucosamine-1-phosphate N-acetyltransferase activity"/>
    <property type="evidence" value="ECO:0007669"/>
    <property type="project" value="UniProtKB-EC"/>
</dbReference>
<dbReference type="PANTHER" id="PTHR43584">
    <property type="entry name" value="NUCLEOTIDYL TRANSFERASE"/>
    <property type="match status" value="1"/>
</dbReference>
<dbReference type="Pfam" id="PF25087">
    <property type="entry name" value="GMPPB_C"/>
    <property type="match status" value="1"/>
</dbReference>
<dbReference type="GO" id="GO:0016779">
    <property type="term" value="F:nucleotidyltransferase activity"/>
    <property type="evidence" value="ECO:0007669"/>
    <property type="project" value="UniProtKB-ARBA"/>
</dbReference>
<name>A0A3B1C2Y6_9ZZZZ</name>
<evidence type="ECO:0000259" key="3">
    <source>
        <dbReference type="Pfam" id="PF25087"/>
    </source>
</evidence>
<dbReference type="InterPro" id="IPR050065">
    <property type="entry name" value="GlmU-like"/>
</dbReference>